<evidence type="ECO:0000313" key="1">
    <source>
        <dbReference type="EMBL" id="QBK86544.1"/>
    </source>
</evidence>
<sequence length="154" mass="17938">MLKLIITSMEVSQLRVNIGQIRELTDDEKKIYSGYKYVTISEFYCDYDSHNICIPVNFLTDGSSGGPDYGCSWLFHDYLYATHEFTPGDTCTRTEADNLMNKILQNERLDMYRWLFIKVSWLNIFWLFSKAWDSSGKRGANFLIQTGIDLLKDV</sequence>
<dbReference type="EMBL" id="MK500334">
    <property type="protein sequence ID" value="QBK86544.1"/>
    <property type="molecule type" value="Genomic_DNA"/>
</dbReference>
<protein>
    <recommendedName>
        <fullName evidence="2">DUF1353 domain-containing protein</fullName>
    </recommendedName>
</protein>
<name>A0A481YVG4_9VIRU</name>
<reference evidence="1" key="1">
    <citation type="journal article" date="2019" name="MBio">
        <title>Virus Genomes from Deep Sea Sediments Expand the Ocean Megavirome and Support Independent Origins of Viral Gigantism.</title>
        <authorList>
            <person name="Backstrom D."/>
            <person name="Yutin N."/>
            <person name="Jorgensen S.L."/>
            <person name="Dharamshi J."/>
            <person name="Homa F."/>
            <person name="Zaremba-Niedwiedzka K."/>
            <person name="Spang A."/>
            <person name="Wolf Y.I."/>
            <person name="Koonin E.V."/>
            <person name="Ettema T.J."/>
        </authorList>
    </citation>
    <scope>NUCLEOTIDE SEQUENCE</scope>
</reference>
<proteinExistence type="predicted"/>
<evidence type="ECO:0008006" key="2">
    <source>
        <dbReference type="Google" id="ProtNLM"/>
    </source>
</evidence>
<gene>
    <name evidence="1" type="ORF">LCMAC102_03390</name>
</gene>
<organism evidence="1">
    <name type="scientific">Marseillevirus LCMAC102</name>
    <dbReference type="NCBI Taxonomy" id="2506603"/>
    <lineage>
        <taxon>Viruses</taxon>
        <taxon>Varidnaviria</taxon>
        <taxon>Bamfordvirae</taxon>
        <taxon>Nucleocytoviricota</taxon>
        <taxon>Megaviricetes</taxon>
        <taxon>Pimascovirales</taxon>
        <taxon>Pimascovirales incertae sedis</taxon>
        <taxon>Marseilleviridae</taxon>
    </lineage>
</organism>
<accession>A0A481YVG4</accession>